<evidence type="ECO:0000256" key="1">
    <source>
        <dbReference type="SAM" id="SignalP"/>
    </source>
</evidence>
<feature type="signal peptide" evidence="1">
    <location>
        <begin position="1"/>
        <end position="17"/>
    </location>
</feature>
<evidence type="ECO:0000313" key="3">
    <source>
        <dbReference type="Proteomes" id="UP000184292"/>
    </source>
</evidence>
<dbReference type="OrthoDB" id="7861229at2"/>
<accession>A0A1M6GWC6</accession>
<dbReference type="STRING" id="1447782.SAMN05444417_2964"/>
<organism evidence="2 3">
    <name type="scientific">Wenxinia saemankumensis</name>
    <dbReference type="NCBI Taxonomy" id="1447782"/>
    <lineage>
        <taxon>Bacteria</taxon>
        <taxon>Pseudomonadati</taxon>
        <taxon>Pseudomonadota</taxon>
        <taxon>Alphaproteobacteria</taxon>
        <taxon>Rhodobacterales</taxon>
        <taxon>Roseobacteraceae</taxon>
        <taxon>Wenxinia</taxon>
    </lineage>
</organism>
<dbReference type="Pfam" id="PF11150">
    <property type="entry name" value="DUF2927"/>
    <property type="match status" value="1"/>
</dbReference>
<evidence type="ECO:0000313" key="2">
    <source>
        <dbReference type="EMBL" id="SHJ14210.1"/>
    </source>
</evidence>
<proteinExistence type="predicted"/>
<dbReference type="Proteomes" id="UP000184292">
    <property type="component" value="Unassembled WGS sequence"/>
</dbReference>
<evidence type="ECO:0008006" key="4">
    <source>
        <dbReference type="Google" id="ProtNLM"/>
    </source>
</evidence>
<dbReference type="RefSeq" id="WP_073332512.1">
    <property type="nucleotide sequence ID" value="NZ_FQYO01000005.1"/>
</dbReference>
<keyword evidence="3" id="KW-1185">Reference proteome</keyword>
<dbReference type="AlphaFoldDB" id="A0A1M6GWC6"/>
<protein>
    <recommendedName>
        <fullName evidence="4">DUF2927 domain-containing protein</fullName>
    </recommendedName>
</protein>
<sequence>MRAAALCLALAAGPVAAQEDYIATHGRLTDEEFYRLVACGAPPGGECDMPFVRWPREAARALPIALAPPPPGYSPALAADLEGALSRAIAEINSAGAAIRLVRAEAKGLPPAITVTPLNYGNGERIAGSGIPDLEGSTMGAAFVYIWWDGRHRITEGRILMADDLPQDEVYPVLLEELTQSLGFMIDIRNPAYERDSVFSEDSNSVTRLGAQDRAALRRHYPR</sequence>
<reference evidence="2 3" key="1">
    <citation type="submission" date="2016-11" db="EMBL/GenBank/DDBJ databases">
        <authorList>
            <person name="Jaros S."/>
            <person name="Januszkiewicz K."/>
            <person name="Wedrychowicz H."/>
        </authorList>
    </citation>
    <scope>NUCLEOTIDE SEQUENCE [LARGE SCALE GENOMIC DNA]</scope>
    <source>
        <strain evidence="2 3">DSM 100565</strain>
    </source>
</reference>
<name>A0A1M6GWC6_9RHOB</name>
<feature type="chain" id="PRO_5009917888" description="DUF2927 domain-containing protein" evidence="1">
    <location>
        <begin position="18"/>
        <end position="223"/>
    </location>
</feature>
<gene>
    <name evidence="2" type="ORF">SAMN05444417_2964</name>
</gene>
<dbReference type="InterPro" id="IPR021323">
    <property type="entry name" value="DUF2927"/>
</dbReference>
<dbReference type="EMBL" id="FQYO01000005">
    <property type="protein sequence ID" value="SHJ14210.1"/>
    <property type="molecule type" value="Genomic_DNA"/>
</dbReference>
<keyword evidence="1" id="KW-0732">Signal</keyword>